<comment type="similarity">
    <text evidence="4 11">Belongs to the glycosyl hydrolase 13 family. GlgB subfamily.</text>
</comment>
<feature type="active site" description="Nucleophile" evidence="11 12">
    <location>
        <position position="318"/>
    </location>
</feature>
<dbReference type="CDD" id="cd11322">
    <property type="entry name" value="AmyAc_Glg_BE"/>
    <property type="match status" value="1"/>
</dbReference>
<reference evidence="14 15" key="1">
    <citation type="submission" date="2016-10" db="EMBL/GenBank/DDBJ databases">
        <authorList>
            <person name="de Groot N.N."/>
        </authorList>
    </citation>
    <scope>NUCLEOTIDE SEQUENCE [LARGE SCALE GENOMIC DNA]</scope>
    <source>
        <strain evidence="14 15">CGMCC 1.7659</strain>
    </source>
</reference>
<sequence length="639" mass="72225">MMSAMPAAQADPIRRMDDAHALAEFGRGKHCRAWTLLGAHSAILEGVPGTRFAVWAPNAAAVSVAGDFNDWDVARNWMTACDDSGVWRAFLPGVGPGSLYKFALRARDGALMLRSDPYGRSFERRPGTAARVTAPSRHAWADHDWVRHRPDWREAPMAIYELHLGCWRRGEDGRFLNYREIAGQLVAYLADTGFTHVEVLPITEHPHDPSWGYQSTGFFAPTSRYGEPDDFRAFVDLLHQHHYGVILDWVPGHFPRDEGALARFDGTALYEHADPRRAGTPDWGTLHFNFARHEVRSFLLSSALYWLEEFHLDGLRVDAVAAMLYLDYGRRPGEWTPNPFGGREDLAATDFLRELNVITHGQCPGTFTIAEESSAWPAVSRPTWLGGLGFSMKWNMGWMHDVLGYFGRDPVHRSYHQDELTFGRLYAYDENFVLPLSHDEVVHGKGTLLRRMPGDRWQRFANLRLLLALQFTWPGRKLLFMGQEFGAWDEWSEQRALDWRQAAEPDHAGIRALVADLSRLYRDQPAMHRGDFEASGFEWIDCHDAPHSVVSFLRRDQGRQVAIILNCTPVPRFGYRVGLPLPGRWRERINSDSRHYGGSGLGNGGAVHTEPMPWQGQPHSVLATLPPLAALLLQPEADG</sequence>
<comment type="function">
    <text evidence="2 11">Catalyzes the formation of the alpha-1,6-glucosidic linkages in glycogen by scission of a 1,4-alpha-linked oligosaccharide from growing alpha-1,4-glucan chains and the subsequent attachment of the oligosaccharide to the alpha-1,6 position.</text>
</comment>
<dbReference type="NCBIfam" id="TIGR01515">
    <property type="entry name" value="branching_enzym"/>
    <property type="match status" value="1"/>
</dbReference>
<dbReference type="GO" id="GO:0005829">
    <property type="term" value="C:cytosol"/>
    <property type="evidence" value="ECO:0007669"/>
    <property type="project" value="TreeGrafter"/>
</dbReference>
<evidence type="ECO:0000256" key="4">
    <source>
        <dbReference type="ARBA" id="ARBA00009000"/>
    </source>
</evidence>
<name>A0A1I4ZBJ1_9GAMM</name>
<dbReference type="PANTHER" id="PTHR43651:SF3">
    <property type="entry name" value="1,4-ALPHA-GLUCAN-BRANCHING ENZYME"/>
    <property type="match status" value="1"/>
</dbReference>
<dbReference type="InterPro" id="IPR014756">
    <property type="entry name" value="Ig_E-set"/>
</dbReference>
<evidence type="ECO:0000256" key="5">
    <source>
        <dbReference type="ARBA" id="ARBA00011245"/>
    </source>
</evidence>
<comment type="pathway">
    <text evidence="3 11">Glycan biosynthesis; glycogen biosynthesis.</text>
</comment>
<dbReference type="SUPFAM" id="SSF51445">
    <property type="entry name" value="(Trans)glycosidases"/>
    <property type="match status" value="1"/>
</dbReference>
<dbReference type="SMART" id="SM00642">
    <property type="entry name" value="Aamy"/>
    <property type="match status" value="1"/>
</dbReference>
<dbReference type="InterPro" id="IPR017853">
    <property type="entry name" value="GH"/>
</dbReference>
<dbReference type="PANTHER" id="PTHR43651">
    <property type="entry name" value="1,4-ALPHA-GLUCAN-BRANCHING ENZYME"/>
    <property type="match status" value="1"/>
</dbReference>
<dbReference type="FunFam" id="2.60.40.1180:FF:000002">
    <property type="entry name" value="1,4-alpha-glucan branching enzyme GlgB"/>
    <property type="match status" value="1"/>
</dbReference>
<dbReference type="Gene3D" id="2.60.40.1180">
    <property type="entry name" value="Golgi alpha-mannosidase II"/>
    <property type="match status" value="1"/>
</dbReference>
<dbReference type="NCBIfam" id="NF008967">
    <property type="entry name" value="PRK12313.1"/>
    <property type="match status" value="1"/>
</dbReference>
<evidence type="ECO:0000256" key="3">
    <source>
        <dbReference type="ARBA" id="ARBA00004964"/>
    </source>
</evidence>
<dbReference type="SUPFAM" id="SSF51011">
    <property type="entry name" value="Glycosyl hydrolase domain"/>
    <property type="match status" value="1"/>
</dbReference>
<proteinExistence type="inferred from homology"/>
<feature type="domain" description="Glycosyl hydrolase family 13 catalytic" evidence="13">
    <location>
        <begin position="161"/>
        <end position="519"/>
    </location>
</feature>
<accession>A0A1I4ZBJ1</accession>
<evidence type="ECO:0000313" key="14">
    <source>
        <dbReference type="EMBL" id="SFN47567.1"/>
    </source>
</evidence>
<evidence type="ECO:0000256" key="12">
    <source>
        <dbReference type="PIRSR" id="PIRSR000463-1"/>
    </source>
</evidence>
<dbReference type="InterPro" id="IPR013780">
    <property type="entry name" value="Glyco_hydro_b"/>
</dbReference>
<dbReference type="Gene3D" id="3.20.20.80">
    <property type="entry name" value="Glycosidases"/>
    <property type="match status" value="1"/>
</dbReference>
<evidence type="ECO:0000256" key="2">
    <source>
        <dbReference type="ARBA" id="ARBA00002953"/>
    </source>
</evidence>
<dbReference type="AlphaFoldDB" id="A0A1I4ZBJ1"/>
<feature type="active site" description="Proton donor" evidence="11 12">
    <location>
        <position position="371"/>
    </location>
</feature>
<dbReference type="EC" id="2.4.1.18" evidence="11"/>
<keyword evidence="8 11" id="KW-0808">Transferase</keyword>
<dbReference type="InterPro" id="IPR006407">
    <property type="entry name" value="GlgB"/>
</dbReference>
<dbReference type="Pfam" id="PF02922">
    <property type="entry name" value="CBM_48"/>
    <property type="match status" value="1"/>
</dbReference>
<dbReference type="HAMAP" id="MF_00685">
    <property type="entry name" value="GlgB"/>
    <property type="match status" value="1"/>
</dbReference>
<dbReference type="InterPro" id="IPR006048">
    <property type="entry name" value="A-amylase/branching_C"/>
</dbReference>
<dbReference type="Pfam" id="PF00128">
    <property type="entry name" value="Alpha-amylase"/>
    <property type="match status" value="1"/>
</dbReference>
<gene>
    <name evidence="11" type="primary">glgB</name>
    <name evidence="14" type="ORF">SAMN05216289_12444</name>
</gene>
<evidence type="ECO:0000256" key="8">
    <source>
        <dbReference type="ARBA" id="ARBA00022679"/>
    </source>
</evidence>
<dbReference type="STRING" id="578942.SAMN05216289_12444"/>
<evidence type="ECO:0000256" key="11">
    <source>
        <dbReference type="HAMAP-Rule" id="MF_00685"/>
    </source>
</evidence>
<keyword evidence="15" id="KW-1185">Reference proteome</keyword>
<comment type="catalytic activity">
    <reaction evidence="1 11">
        <text>Transfers a segment of a (1-&gt;4)-alpha-D-glucan chain to a primary hydroxy group in a similar glucan chain.</text>
        <dbReference type="EC" id="2.4.1.18"/>
    </reaction>
</comment>
<evidence type="ECO:0000256" key="1">
    <source>
        <dbReference type="ARBA" id="ARBA00000826"/>
    </source>
</evidence>
<dbReference type="InterPro" id="IPR004193">
    <property type="entry name" value="Glyco_hydro_13_N"/>
</dbReference>
<dbReference type="InterPro" id="IPR037439">
    <property type="entry name" value="Branching_enzy"/>
</dbReference>
<evidence type="ECO:0000256" key="7">
    <source>
        <dbReference type="ARBA" id="ARBA00022676"/>
    </source>
</evidence>
<evidence type="ECO:0000256" key="6">
    <source>
        <dbReference type="ARBA" id="ARBA00022600"/>
    </source>
</evidence>
<keyword evidence="10 11" id="KW-0119">Carbohydrate metabolism</keyword>
<organism evidence="14 15">
    <name type="scientific">Dokdonella immobilis</name>
    <dbReference type="NCBI Taxonomy" id="578942"/>
    <lineage>
        <taxon>Bacteria</taxon>
        <taxon>Pseudomonadati</taxon>
        <taxon>Pseudomonadota</taxon>
        <taxon>Gammaproteobacteria</taxon>
        <taxon>Lysobacterales</taxon>
        <taxon>Rhodanobacteraceae</taxon>
        <taxon>Dokdonella</taxon>
    </lineage>
</organism>
<evidence type="ECO:0000313" key="15">
    <source>
        <dbReference type="Proteomes" id="UP000198575"/>
    </source>
</evidence>
<keyword evidence="6 11" id="KW-0321">Glycogen metabolism</keyword>
<dbReference type="EMBL" id="FOVF01000024">
    <property type="protein sequence ID" value="SFN47567.1"/>
    <property type="molecule type" value="Genomic_DNA"/>
</dbReference>
<keyword evidence="7 11" id="KW-0328">Glycosyltransferase</keyword>
<dbReference type="CDD" id="cd02855">
    <property type="entry name" value="E_set_GBE_prok_N"/>
    <property type="match status" value="1"/>
</dbReference>
<evidence type="ECO:0000256" key="9">
    <source>
        <dbReference type="ARBA" id="ARBA00023056"/>
    </source>
</evidence>
<dbReference type="Pfam" id="PF02806">
    <property type="entry name" value="Alpha-amylase_C"/>
    <property type="match status" value="1"/>
</dbReference>
<dbReference type="Proteomes" id="UP000198575">
    <property type="component" value="Unassembled WGS sequence"/>
</dbReference>
<dbReference type="InterPro" id="IPR013783">
    <property type="entry name" value="Ig-like_fold"/>
</dbReference>
<dbReference type="InterPro" id="IPR044143">
    <property type="entry name" value="GlgB_N_E_set_prok"/>
</dbReference>
<dbReference type="GO" id="GO:0043169">
    <property type="term" value="F:cation binding"/>
    <property type="evidence" value="ECO:0007669"/>
    <property type="project" value="InterPro"/>
</dbReference>
<dbReference type="Gene3D" id="2.60.40.10">
    <property type="entry name" value="Immunoglobulins"/>
    <property type="match status" value="1"/>
</dbReference>
<dbReference type="GO" id="GO:0005978">
    <property type="term" value="P:glycogen biosynthetic process"/>
    <property type="evidence" value="ECO:0007669"/>
    <property type="project" value="UniProtKB-UniRule"/>
</dbReference>
<comment type="subunit">
    <text evidence="5 11">Monomer.</text>
</comment>
<evidence type="ECO:0000256" key="10">
    <source>
        <dbReference type="ARBA" id="ARBA00023277"/>
    </source>
</evidence>
<dbReference type="SUPFAM" id="SSF81296">
    <property type="entry name" value="E set domains"/>
    <property type="match status" value="1"/>
</dbReference>
<dbReference type="FunFam" id="3.20.20.80:FF:000003">
    <property type="entry name" value="1,4-alpha-glucan branching enzyme GlgB"/>
    <property type="match status" value="1"/>
</dbReference>
<dbReference type="NCBIfam" id="NF003811">
    <property type="entry name" value="PRK05402.1"/>
    <property type="match status" value="1"/>
</dbReference>
<evidence type="ECO:0000259" key="13">
    <source>
        <dbReference type="SMART" id="SM00642"/>
    </source>
</evidence>
<protein>
    <recommendedName>
        <fullName evidence="11">1,4-alpha-glucan branching enzyme GlgB</fullName>
        <ecNumber evidence="11">2.4.1.18</ecNumber>
    </recommendedName>
    <alternativeName>
        <fullName evidence="11">1,4-alpha-D-glucan:1,4-alpha-D-glucan 6-glucosyl-transferase</fullName>
    </alternativeName>
    <alternativeName>
        <fullName evidence="11">Alpha-(1-&gt;4)-glucan branching enzyme</fullName>
    </alternativeName>
    <alternativeName>
        <fullName evidence="11">Glycogen branching enzyme</fullName>
        <shortName evidence="11">BE</shortName>
    </alternativeName>
</protein>
<dbReference type="GO" id="GO:0004553">
    <property type="term" value="F:hydrolase activity, hydrolyzing O-glycosyl compounds"/>
    <property type="evidence" value="ECO:0007669"/>
    <property type="project" value="InterPro"/>
</dbReference>
<dbReference type="PIRSF" id="PIRSF000463">
    <property type="entry name" value="GlgB"/>
    <property type="match status" value="1"/>
</dbReference>
<dbReference type="UniPathway" id="UPA00164"/>
<dbReference type="InterPro" id="IPR006047">
    <property type="entry name" value="GH13_cat_dom"/>
</dbReference>
<keyword evidence="9 11" id="KW-0320">Glycogen biosynthesis</keyword>
<dbReference type="GO" id="GO:0003844">
    <property type="term" value="F:1,4-alpha-glucan branching enzyme activity"/>
    <property type="evidence" value="ECO:0007669"/>
    <property type="project" value="UniProtKB-UniRule"/>
</dbReference>